<dbReference type="Proteomes" id="UP000183868">
    <property type="component" value="Chromosome"/>
</dbReference>
<dbReference type="RefSeq" id="WP_006927159.1">
    <property type="nucleotide sequence ID" value="NZ_CM001402.1"/>
</dbReference>
<dbReference type="EMBL" id="CM001402">
    <property type="protein sequence ID" value="EHO40227.1"/>
    <property type="molecule type" value="Genomic_DNA"/>
</dbReference>
<dbReference type="InParanoid" id="H1XS63"/>
<evidence type="ECO:0000313" key="4">
    <source>
        <dbReference type="Proteomes" id="UP000183868"/>
    </source>
</evidence>
<reference evidence="1 4" key="2">
    <citation type="submission" date="2016-11" db="EMBL/GenBank/DDBJ databases">
        <title>Genomic analysis of Caldithrix abyssi and proposal of a novel bacterial phylum Caldithrichaeota.</title>
        <authorList>
            <person name="Kublanov I."/>
            <person name="Sigalova O."/>
            <person name="Gavrilov S."/>
            <person name="Lebedinsky A."/>
            <person name="Ivanova N."/>
            <person name="Daum C."/>
            <person name="Reddy T."/>
            <person name="Klenk H.P."/>
            <person name="Goker M."/>
            <person name="Reva O."/>
            <person name="Miroshnichenko M."/>
            <person name="Kyprides N."/>
            <person name="Woyke T."/>
            <person name="Gelfand M."/>
        </authorList>
    </citation>
    <scope>NUCLEOTIDE SEQUENCE [LARGE SCALE GENOMIC DNA]</scope>
    <source>
        <strain evidence="1 4">LF13</strain>
    </source>
</reference>
<dbReference type="Proteomes" id="UP000004671">
    <property type="component" value="Chromosome"/>
</dbReference>
<gene>
    <name evidence="1" type="ORF">Cabys_3418</name>
    <name evidence="2" type="ORF">Calab_0584</name>
</gene>
<proteinExistence type="predicted"/>
<evidence type="ECO:0000313" key="2">
    <source>
        <dbReference type="EMBL" id="EHO40227.1"/>
    </source>
</evidence>
<reference evidence="2 3" key="1">
    <citation type="submission" date="2011-09" db="EMBL/GenBank/DDBJ databases">
        <title>The permanent draft genome of Caldithrix abyssi DSM 13497.</title>
        <authorList>
            <consortium name="US DOE Joint Genome Institute (JGI-PGF)"/>
            <person name="Lucas S."/>
            <person name="Han J."/>
            <person name="Lapidus A."/>
            <person name="Bruce D."/>
            <person name="Goodwin L."/>
            <person name="Pitluck S."/>
            <person name="Peters L."/>
            <person name="Kyrpides N."/>
            <person name="Mavromatis K."/>
            <person name="Ivanova N."/>
            <person name="Mikhailova N."/>
            <person name="Chertkov O."/>
            <person name="Detter J.C."/>
            <person name="Tapia R."/>
            <person name="Han C."/>
            <person name="Land M."/>
            <person name="Hauser L."/>
            <person name="Markowitz V."/>
            <person name="Cheng J.-F."/>
            <person name="Hugenholtz P."/>
            <person name="Woyke T."/>
            <person name="Wu D."/>
            <person name="Spring S."/>
            <person name="Brambilla E."/>
            <person name="Klenk H.-P."/>
            <person name="Eisen J.A."/>
        </authorList>
    </citation>
    <scope>NUCLEOTIDE SEQUENCE [LARGE SCALE GENOMIC DNA]</scope>
    <source>
        <strain evidence="2 3">DSM 13497</strain>
    </source>
</reference>
<dbReference type="KEGG" id="caby:Cabys_3418"/>
<dbReference type="OrthoDB" id="880927at2"/>
<name>H1XS63_CALAY</name>
<evidence type="ECO:0000313" key="3">
    <source>
        <dbReference type="Proteomes" id="UP000004671"/>
    </source>
</evidence>
<organism evidence="2 3">
    <name type="scientific">Caldithrix abyssi DSM 13497</name>
    <dbReference type="NCBI Taxonomy" id="880073"/>
    <lineage>
        <taxon>Bacteria</taxon>
        <taxon>Pseudomonadati</taxon>
        <taxon>Calditrichota</taxon>
        <taxon>Calditrichia</taxon>
        <taxon>Calditrichales</taxon>
        <taxon>Calditrichaceae</taxon>
        <taxon>Caldithrix</taxon>
    </lineage>
</organism>
<sequence>MAKAGKNLILYGVSGKIGDQIVIRQRGGEVILSQAPGKRTGEPSEAQKAQQQKFQQAIIYGKQAIADPDTKAEYEAKAEGLKTGYNVAVADFLHAPQIDEIDVTNYSGKAGDTIRVRAVDDFKVVQVHVEIYNSDGSLVEEGDAVLQDNGLDWVYTCTVDNTDTAGDKIVIKVSDKPGNITTGEETLS</sequence>
<protein>
    <submittedName>
        <fullName evidence="2">Uncharacterized protein</fullName>
    </submittedName>
</protein>
<accession>H1XS63</accession>
<dbReference type="HOGENOM" id="CLU_099764_0_0_0"/>
<dbReference type="PaxDb" id="880073-Calab_0584"/>
<dbReference type="AlphaFoldDB" id="H1XS63"/>
<dbReference type="eggNOG" id="ENOG5031D0J">
    <property type="taxonomic scope" value="Bacteria"/>
</dbReference>
<evidence type="ECO:0000313" key="1">
    <source>
        <dbReference type="EMBL" id="APF20164.1"/>
    </source>
</evidence>
<keyword evidence="3" id="KW-1185">Reference proteome</keyword>
<dbReference type="EMBL" id="CP018099">
    <property type="protein sequence ID" value="APF20164.1"/>
    <property type="molecule type" value="Genomic_DNA"/>
</dbReference>